<comment type="caution">
    <text evidence="1">The sequence shown here is derived from an EMBL/GenBank/DDBJ whole genome shotgun (WGS) entry which is preliminary data.</text>
</comment>
<sequence>MMNGKGVEFLKSEELIGENKEEVKKFQDECLKFSQSTWGDLDGFCINLDDKEISHPYAGREEVSFEKGSTDA</sequence>
<keyword evidence="2" id="KW-1185">Reference proteome</keyword>
<reference evidence="1" key="1">
    <citation type="journal article" date="2022" name="Int. J. Mol. Sci.">
        <title>Draft Genome of Tanacetum Coccineum: Genomic Comparison of Closely Related Tanacetum-Family Plants.</title>
        <authorList>
            <person name="Yamashiro T."/>
            <person name="Shiraishi A."/>
            <person name="Nakayama K."/>
            <person name="Satake H."/>
        </authorList>
    </citation>
    <scope>NUCLEOTIDE SEQUENCE</scope>
</reference>
<organism evidence="1 2">
    <name type="scientific">Tanacetum coccineum</name>
    <dbReference type="NCBI Taxonomy" id="301880"/>
    <lineage>
        <taxon>Eukaryota</taxon>
        <taxon>Viridiplantae</taxon>
        <taxon>Streptophyta</taxon>
        <taxon>Embryophyta</taxon>
        <taxon>Tracheophyta</taxon>
        <taxon>Spermatophyta</taxon>
        <taxon>Magnoliopsida</taxon>
        <taxon>eudicotyledons</taxon>
        <taxon>Gunneridae</taxon>
        <taxon>Pentapetalae</taxon>
        <taxon>asterids</taxon>
        <taxon>campanulids</taxon>
        <taxon>Asterales</taxon>
        <taxon>Asteraceae</taxon>
        <taxon>Asteroideae</taxon>
        <taxon>Anthemideae</taxon>
        <taxon>Anthemidinae</taxon>
        <taxon>Tanacetum</taxon>
    </lineage>
</organism>
<dbReference type="Proteomes" id="UP001151760">
    <property type="component" value="Unassembled WGS sequence"/>
</dbReference>
<proteinExistence type="predicted"/>
<evidence type="ECO:0000313" key="2">
    <source>
        <dbReference type="Proteomes" id="UP001151760"/>
    </source>
</evidence>
<accession>A0ABQ5FJF1</accession>
<protein>
    <submittedName>
        <fullName evidence="1">Uncharacterized protein</fullName>
    </submittedName>
</protein>
<dbReference type="EMBL" id="BQNB010017395">
    <property type="protein sequence ID" value="GJT62677.1"/>
    <property type="molecule type" value="Genomic_DNA"/>
</dbReference>
<gene>
    <name evidence="1" type="ORF">Tco_1006210</name>
</gene>
<reference evidence="1" key="2">
    <citation type="submission" date="2022-01" db="EMBL/GenBank/DDBJ databases">
        <authorList>
            <person name="Yamashiro T."/>
            <person name="Shiraishi A."/>
            <person name="Satake H."/>
            <person name="Nakayama K."/>
        </authorList>
    </citation>
    <scope>NUCLEOTIDE SEQUENCE</scope>
</reference>
<evidence type="ECO:0000313" key="1">
    <source>
        <dbReference type="EMBL" id="GJT62677.1"/>
    </source>
</evidence>
<name>A0ABQ5FJF1_9ASTR</name>